<dbReference type="Proteomes" id="UP000266841">
    <property type="component" value="Unassembled WGS sequence"/>
</dbReference>
<feature type="region of interest" description="Disordered" evidence="1">
    <location>
        <begin position="30"/>
        <end position="63"/>
    </location>
</feature>
<gene>
    <name evidence="2" type="ORF">THAOC_26370</name>
</gene>
<evidence type="ECO:0000256" key="1">
    <source>
        <dbReference type="SAM" id="MobiDB-lite"/>
    </source>
</evidence>
<evidence type="ECO:0000313" key="2">
    <source>
        <dbReference type="EMBL" id="EJK54077.1"/>
    </source>
</evidence>
<dbReference type="EMBL" id="AGNL01036417">
    <property type="protein sequence ID" value="EJK54077.1"/>
    <property type="molecule type" value="Genomic_DNA"/>
</dbReference>
<proteinExistence type="predicted"/>
<name>K0S5A4_THAOC</name>
<feature type="compositionally biased region" description="Low complexity" evidence="1">
    <location>
        <begin position="106"/>
        <end position="121"/>
    </location>
</feature>
<keyword evidence="3" id="KW-1185">Reference proteome</keyword>
<feature type="compositionally biased region" description="Polar residues" evidence="1">
    <location>
        <begin position="30"/>
        <end position="52"/>
    </location>
</feature>
<comment type="caution">
    <text evidence="2">The sequence shown here is derived from an EMBL/GenBank/DDBJ whole genome shotgun (WGS) entry which is preliminary data.</text>
</comment>
<dbReference type="AlphaFoldDB" id="K0S5A4"/>
<feature type="region of interest" description="Disordered" evidence="1">
    <location>
        <begin position="100"/>
        <end position="138"/>
    </location>
</feature>
<reference evidence="2 3" key="1">
    <citation type="journal article" date="2012" name="Genome Biol.">
        <title>Genome and low-iron response of an oceanic diatom adapted to chronic iron limitation.</title>
        <authorList>
            <person name="Lommer M."/>
            <person name="Specht M."/>
            <person name="Roy A.S."/>
            <person name="Kraemer L."/>
            <person name="Andreson R."/>
            <person name="Gutowska M.A."/>
            <person name="Wolf J."/>
            <person name="Bergner S.V."/>
            <person name="Schilhabel M.B."/>
            <person name="Klostermeier U.C."/>
            <person name="Beiko R.G."/>
            <person name="Rosenstiel P."/>
            <person name="Hippler M."/>
            <person name="Laroche J."/>
        </authorList>
    </citation>
    <scope>NUCLEOTIDE SEQUENCE [LARGE SCALE GENOMIC DNA]</scope>
    <source>
        <strain evidence="2 3">CCMP1005</strain>
    </source>
</reference>
<accession>K0S5A4</accession>
<sequence length="238" mass="26683">MEDVAKDGTACQHLRIASPQAVEDFKLQDHTSLSTQRVPPTGPLTLQHQRNANGDRRRSSLPPLVEATLRRSSSYHGNGHREQGDGLLSSAAARPLWGLKRRNRQSTTSSPATSLATNTTAPRLPSSSSREVPIPGACRASSSPAFFDEESRARQTAHYENATWCMYERIVEGRRRQMVLTGLNAQSYFQELDQQRRRNHQQMMTKGRLDPRLEAILKVSFTPEPSLVDDGKTFEMEL</sequence>
<protein>
    <submittedName>
        <fullName evidence="2">Uncharacterized protein</fullName>
    </submittedName>
</protein>
<organism evidence="2 3">
    <name type="scientific">Thalassiosira oceanica</name>
    <name type="common">Marine diatom</name>
    <dbReference type="NCBI Taxonomy" id="159749"/>
    <lineage>
        <taxon>Eukaryota</taxon>
        <taxon>Sar</taxon>
        <taxon>Stramenopiles</taxon>
        <taxon>Ochrophyta</taxon>
        <taxon>Bacillariophyta</taxon>
        <taxon>Coscinodiscophyceae</taxon>
        <taxon>Thalassiosirophycidae</taxon>
        <taxon>Thalassiosirales</taxon>
        <taxon>Thalassiosiraceae</taxon>
        <taxon>Thalassiosira</taxon>
    </lineage>
</organism>
<evidence type="ECO:0000313" key="3">
    <source>
        <dbReference type="Proteomes" id="UP000266841"/>
    </source>
</evidence>